<accession>A0A163WUW2</accession>
<proteinExistence type="predicted"/>
<dbReference type="EMBL" id="LWCI01000145">
    <property type="protein sequence ID" value="KZS58711.1"/>
    <property type="molecule type" value="Genomic_DNA"/>
</dbReference>
<keyword evidence="2" id="KW-0472">Membrane</keyword>
<comment type="caution">
    <text evidence="4">The sequence shown here is derived from an EMBL/GenBank/DDBJ whole genome shotgun (WGS) entry which is preliminary data.</text>
</comment>
<gene>
    <name evidence="4" type="ORF">A4G28_03885</name>
</gene>
<protein>
    <recommendedName>
        <fullName evidence="3">Methyltransferase type 11 domain-containing protein</fullName>
    </recommendedName>
</protein>
<dbReference type="InterPro" id="IPR013216">
    <property type="entry name" value="Methyltransf_11"/>
</dbReference>
<keyword evidence="2" id="KW-0812">Transmembrane</keyword>
<evidence type="ECO:0000256" key="1">
    <source>
        <dbReference type="ARBA" id="ARBA00022603"/>
    </source>
</evidence>
<keyword evidence="5" id="KW-1185">Reference proteome</keyword>
<evidence type="ECO:0000259" key="3">
    <source>
        <dbReference type="Pfam" id="PF08241"/>
    </source>
</evidence>
<dbReference type="InterPro" id="IPR029063">
    <property type="entry name" value="SAM-dependent_MTases_sf"/>
</dbReference>
<feature type="transmembrane region" description="Helical" evidence="2">
    <location>
        <begin position="31"/>
        <end position="54"/>
    </location>
</feature>
<dbReference type="GO" id="GO:0032259">
    <property type="term" value="P:methylation"/>
    <property type="evidence" value="ECO:0007669"/>
    <property type="project" value="UniProtKB-KW"/>
</dbReference>
<dbReference type="InterPro" id="IPR050508">
    <property type="entry name" value="Methyltransf_Superfamily"/>
</dbReference>
<sequence>MRSVPLLAPLAAHLVPTAVIGYGFVLPAAGIAAFGAVGVGFGMSLVGTVLAYFAGVRMALNTTHSAGWIAGVLSRQAAAPHGVLGRLLGRIWVSETKAVNAAAIDLLAPQVHEHVLEIGFGPGRTVQLLSPWAAKVTGIEISGTMLTAARRRNAQAIQEGRVELVRGNGITLPLPTSCVDAVVAVHTVYFWSQPDTTLAEIARVLRPGGRVVLAFRDGDSAAPRRFDLGVYRLYRANDLARMLRQVGFTDIETRQLTGESGHVSCVMARSY</sequence>
<evidence type="ECO:0000313" key="5">
    <source>
        <dbReference type="Proteomes" id="UP000077342"/>
    </source>
</evidence>
<dbReference type="Gene3D" id="3.40.50.150">
    <property type="entry name" value="Vaccinia Virus protein VP39"/>
    <property type="match status" value="1"/>
</dbReference>
<dbReference type="AlphaFoldDB" id="A0A163WUW2"/>
<evidence type="ECO:0000313" key="4">
    <source>
        <dbReference type="EMBL" id="KZS58711.1"/>
    </source>
</evidence>
<dbReference type="GO" id="GO:0008757">
    <property type="term" value="F:S-adenosylmethionine-dependent methyltransferase activity"/>
    <property type="evidence" value="ECO:0007669"/>
    <property type="project" value="InterPro"/>
</dbReference>
<name>A0A163WUW2_9MYCO</name>
<dbReference type="PANTHER" id="PTHR42912:SF94">
    <property type="entry name" value="METHYLTRANSFERASE TYPE 11 DOMAIN-CONTAINING PROTEIN"/>
    <property type="match status" value="1"/>
</dbReference>
<keyword evidence="2" id="KW-1133">Transmembrane helix</keyword>
<dbReference type="PANTHER" id="PTHR42912">
    <property type="entry name" value="METHYLTRANSFERASE"/>
    <property type="match status" value="1"/>
</dbReference>
<keyword evidence="1" id="KW-0489">Methyltransferase</keyword>
<dbReference type="Pfam" id="PF08241">
    <property type="entry name" value="Methyltransf_11"/>
    <property type="match status" value="1"/>
</dbReference>
<feature type="domain" description="Methyltransferase type 11" evidence="3">
    <location>
        <begin position="116"/>
        <end position="213"/>
    </location>
</feature>
<dbReference type="Proteomes" id="UP000077342">
    <property type="component" value="Unassembled WGS sequence"/>
</dbReference>
<dbReference type="SUPFAM" id="SSF53335">
    <property type="entry name" value="S-adenosyl-L-methionine-dependent methyltransferases"/>
    <property type="match status" value="1"/>
</dbReference>
<evidence type="ECO:0000256" key="2">
    <source>
        <dbReference type="SAM" id="Phobius"/>
    </source>
</evidence>
<dbReference type="CDD" id="cd02440">
    <property type="entry name" value="AdoMet_MTases"/>
    <property type="match status" value="1"/>
</dbReference>
<keyword evidence="1" id="KW-0808">Transferase</keyword>
<reference evidence="5" key="1">
    <citation type="submission" date="2016-04" db="EMBL/GenBank/DDBJ databases">
        <authorList>
            <person name="Strapagiel D."/>
            <person name="Borowka P."/>
            <person name="Marciniak B."/>
            <person name="Bakula Z."/>
            <person name="Van Ingen J."/>
            <person name="Safianowska A."/>
            <person name="Dziadek J."/>
            <person name="Jagielski T."/>
        </authorList>
    </citation>
    <scope>NUCLEOTIDE SEQUENCE [LARGE SCALE GENOMIC DNA]</scope>
    <source>
        <strain evidence="5">1010001458</strain>
    </source>
</reference>
<organism evidence="4 5">
    <name type="scientific">Mycobacterium ostraviense</name>
    <dbReference type="NCBI Taxonomy" id="2738409"/>
    <lineage>
        <taxon>Bacteria</taxon>
        <taxon>Bacillati</taxon>
        <taxon>Actinomycetota</taxon>
        <taxon>Actinomycetes</taxon>
        <taxon>Mycobacteriales</taxon>
        <taxon>Mycobacteriaceae</taxon>
        <taxon>Mycobacterium</taxon>
    </lineage>
</organism>